<sequence>MQPYSCFHINVAFATCTYDPRSQWGNLIIAPRLILHLLFWHCYSQFFLNVFNGYIIFGH</sequence>
<evidence type="ECO:0000313" key="1">
    <source>
        <dbReference type="EMBL" id="MBX62931.1"/>
    </source>
</evidence>
<dbReference type="EMBL" id="GGEC01082447">
    <property type="protein sequence ID" value="MBX62931.1"/>
    <property type="molecule type" value="Transcribed_RNA"/>
</dbReference>
<protein>
    <submittedName>
        <fullName evidence="1">Uncharacterized protein</fullName>
    </submittedName>
</protein>
<accession>A0A2P2Q7H0</accession>
<organism evidence="1">
    <name type="scientific">Rhizophora mucronata</name>
    <name type="common">Asiatic mangrove</name>
    <dbReference type="NCBI Taxonomy" id="61149"/>
    <lineage>
        <taxon>Eukaryota</taxon>
        <taxon>Viridiplantae</taxon>
        <taxon>Streptophyta</taxon>
        <taxon>Embryophyta</taxon>
        <taxon>Tracheophyta</taxon>
        <taxon>Spermatophyta</taxon>
        <taxon>Magnoliopsida</taxon>
        <taxon>eudicotyledons</taxon>
        <taxon>Gunneridae</taxon>
        <taxon>Pentapetalae</taxon>
        <taxon>rosids</taxon>
        <taxon>fabids</taxon>
        <taxon>Malpighiales</taxon>
        <taxon>Rhizophoraceae</taxon>
        <taxon>Rhizophora</taxon>
    </lineage>
</organism>
<proteinExistence type="predicted"/>
<reference evidence="1" key="1">
    <citation type="submission" date="2018-02" db="EMBL/GenBank/DDBJ databases">
        <title>Rhizophora mucronata_Transcriptome.</title>
        <authorList>
            <person name="Meera S.P."/>
            <person name="Sreeshan A."/>
            <person name="Augustine A."/>
        </authorList>
    </citation>
    <scope>NUCLEOTIDE SEQUENCE</scope>
    <source>
        <tissue evidence="1">Leaf</tissue>
    </source>
</reference>
<name>A0A2P2Q7H0_RHIMU</name>
<dbReference type="AlphaFoldDB" id="A0A2P2Q7H0"/>